<dbReference type="InterPro" id="IPR004398">
    <property type="entry name" value="RNA_MeTrfase_RsmD"/>
</dbReference>
<name>A0ABZ1CHM3_9BACT</name>
<dbReference type="PANTHER" id="PTHR43542">
    <property type="entry name" value="METHYLTRANSFERASE"/>
    <property type="match status" value="1"/>
</dbReference>
<protein>
    <submittedName>
        <fullName evidence="3">RsmD family RNA methyltransferase</fullName>
    </submittedName>
</protein>
<sequence>MRISGGVAKGISLQVPKGDAVRPATDGMRQALFSSVGELVVGARFLDLFAGSGAYGLEALSRGAAGGAWVEQHRRTVDLLKLNVAAVCRSVGRSPQADLQVMAADATTVPWPEGWAPPDLVFVDPPYPIIEAVWPKVFAQIEERWSGAEAPWVLFELPGGTEIEPAGWTCVRRVGRGKRQQPTVAIFKRAD</sequence>
<dbReference type="Gene3D" id="3.40.50.150">
    <property type="entry name" value="Vaccinia Virus protein VP39"/>
    <property type="match status" value="1"/>
</dbReference>
<dbReference type="PIRSF" id="PIRSF004553">
    <property type="entry name" value="CHP00095"/>
    <property type="match status" value="1"/>
</dbReference>
<keyword evidence="1 3" id="KW-0489">Methyltransferase</keyword>
<evidence type="ECO:0000313" key="4">
    <source>
        <dbReference type="Proteomes" id="UP000738431"/>
    </source>
</evidence>
<proteinExistence type="predicted"/>
<reference evidence="3 4" key="1">
    <citation type="submission" date="2023-12" db="EMBL/GenBank/DDBJ databases">
        <title>Description of an unclassified Opitutus bacterium of Verrucomicrobiota.</title>
        <authorList>
            <person name="Zhang D.-F."/>
        </authorList>
    </citation>
    <scope>NUCLEOTIDE SEQUENCE [LARGE SCALE GENOMIC DNA]</scope>
    <source>
        <strain evidence="3 4">WL0086</strain>
    </source>
</reference>
<dbReference type="Pfam" id="PF03602">
    <property type="entry name" value="Cons_hypoth95"/>
    <property type="match status" value="1"/>
</dbReference>
<gene>
    <name evidence="3" type="ORF">K1X11_010115</name>
</gene>
<keyword evidence="4" id="KW-1185">Reference proteome</keyword>
<dbReference type="RefSeq" id="WP_221032218.1">
    <property type="nucleotide sequence ID" value="NZ_CP139781.1"/>
</dbReference>
<accession>A0ABZ1CHM3</accession>
<dbReference type="PANTHER" id="PTHR43542:SF1">
    <property type="entry name" value="METHYLTRANSFERASE"/>
    <property type="match status" value="1"/>
</dbReference>
<evidence type="ECO:0000313" key="3">
    <source>
        <dbReference type="EMBL" id="WRQ89760.1"/>
    </source>
</evidence>
<dbReference type="InterPro" id="IPR029063">
    <property type="entry name" value="SAM-dependent_MTases_sf"/>
</dbReference>
<dbReference type="GO" id="GO:0008168">
    <property type="term" value="F:methyltransferase activity"/>
    <property type="evidence" value="ECO:0007669"/>
    <property type="project" value="UniProtKB-KW"/>
</dbReference>
<organism evidence="3 4">
    <name type="scientific">Actomonas aquatica</name>
    <dbReference type="NCBI Taxonomy" id="2866162"/>
    <lineage>
        <taxon>Bacteria</taxon>
        <taxon>Pseudomonadati</taxon>
        <taxon>Verrucomicrobiota</taxon>
        <taxon>Opitutia</taxon>
        <taxon>Opitutales</taxon>
        <taxon>Opitutaceae</taxon>
        <taxon>Actomonas</taxon>
    </lineage>
</organism>
<dbReference type="Proteomes" id="UP000738431">
    <property type="component" value="Chromosome"/>
</dbReference>
<evidence type="ECO:0000256" key="1">
    <source>
        <dbReference type="ARBA" id="ARBA00022603"/>
    </source>
</evidence>
<dbReference type="EMBL" id="CP139781">
    <property type="protein sequence ID" value="WRQ89760.1"/>
    <property type="molecule type" value="Genomic_DNA"/>
</dbReference>
<dbReference type="GO" id="GO:0032259">
    <property type="term" value="P:methylation"/>
    <property type="evidence" value="ECO:0007669"/>
    <property type="project" value="UniProtKB-KW"/>
</dbReference>
<dbReference type="SUPFAM" id="SSF53335">
    <property type="entry name" value="S-adenosyl-L-methionine-dependent methyltransferases"/>
    <property type="match status" value="1"/>
</dbReference>
<dbReference type="CDD" id="cd02440">
    <property type="entry name" value="AdoMet_MTases"/>
    <property type="match status" value="1"/>
</dbReference>
<evidence type="ECO:0000256" key="2">
    <source>
        <dbReference type="ARBA" id="ARBA00022679"/>
    </source>
</evidence>
<keyword evidence="2" id="KW-0808">Transferase</keyword>